<organism evidence="9 10">
    <name type="scientific">Capronia coronata CBS 617.96</name>
    <dbReference type="NCBI Taxonomy" id="1182541"/>
    <lineage>
        <taxon>Eukaryota</taxon>
        <taxon>Fungi</taxon>
        <taxon>Dikarya</taxon>
        <taxon>Ascomycota</taxon>
        <taxon>Pezizomycotina</taxon>
        <taxon>Eurotiomycetes</taxon>
        <taxon>Chaetothyriomycetidae</taxon>
        <taxon>Chaetothyriales</taxon>
        <taxon>Herpotrichiellaceae</taxon>
        <taxon>Capronia</taxon>
    </lineage>
</organism>
<dbReference type="CDD" id="cd00067">
    <property type="entry name" value="GAL4"/>
    <property type="match status" value="1"/>
</dbReference>
<dbReference type="GO" id="GO:0000981">
    <property type="term" value="F:DNA-binding transcription factor activity, RNA polymerase II-specific"/>
    <property type="evidence" value="ECO:0007669"/>
    <property type="project" value="InterPro"/>
</dbReference>
<dbReference type="SUPFAM" id="SSF57701">
    <property type="entry name" value="Zn2/Cys6 DNA-binding domain"/>
    <property type="match status" value="1"/>
</dbReference>
<dbReference type="Pfam" id="PF00172">
    <property type="entry name" value="Zn_clus"/>
    <property type="match status" value="1"/>
</dbReference>
<evidence type="ECO:0000256" key="2">
    <source>
        <dbReference type="ARBA" id="ARBA00022833"/>
    </source>
</evidence>
<evidence type="ECO:0000256" key="6">
    <source>
        <dbReference type="ARBA" id="ARBA00023242"/>
    </source>
</evidence>
<feature type="domain" description="Zn(2)-C6 fungal-type" evidence="8">
    <location>
        <begin position="11"/>
        <end position="42"/>
    </location>
</feature>
<dbReference type="InterPro" id="IPR036864">
    <property type="entry name" value="Zn2-C6_fun-type_DNA-bd_sf"/>
</dbReference>
<dbReference type="OrthoDB" id="39175at2759"/>
<evidence type="ECO:0000256" key="4">
    <source>
        <dbReference type="ARBA" id="ARBA00023125"/>
    </source>
</evidence>
<dbReference type="InterPro" id="IPR052073">
    <property type="entry name" value="Amide_Lactam_Regulators"/>
</dbReference>
<dbReference type="SMART" id="SM00906">
    <property type="entry name" value="Fungal_trans"/>
    <property type="match status" value="1"/>
</dbReference>
<reference evidence="9 10" key="1">
    <citation type="submission" date="2013-03" db="EMBL/GenBank/DDBJ databases">
        <title>The Genome Sequence of Capronia coronata CBS 617.96.</title>
        <authorList>
            <consortium name="The Broad Institute Genomics Platform"/>
            <person name="Cuomo C."/>
            <person name="de Hoog S."/>
            <person name="Gorbushina A."/>
            <person name="Walker B."/>
            <person name="Young S.K."/>
            <person name="Zeng Q."/>
            <person name="Gargeya S."/>
            <person name="Fitzgerald M."/>
            <person name="Haas B."/>
            <person name="Abouelleil A."/>
            <person name="Allen A.W."/>
            <person name="Alvarado L."/>
            <person name="Arachchi H.M."/>
            <person name="Berlin A.M."/>
            <person name="Chapman S.B."/>
            <person name="Gainer-Dewar J."/>
            <person name="Goldberg J."/>
            <person name="Griggs A."/>
            <person name="Gujja S."/>
            <person name="Hansen M."/>
            <person name="Howarth C."/>
            <person name="Imamovic A."/>
            <person name="Ireland A."/>
            <person name="Larimer J."/>
            <person name="McCowan C."/>
            <person name="Murphy C."/>
            <person name="Pearson M."/>
            <person name="Poon T.W."/>
            <person name="Priest M."/>
            <person name="Roberts A."/>
            <person name="Saif S."/>
            <person name="Shea T."/>
            <person name="Sisk P."/>
            <person name="Sykes S."/>
            <person name="Wortman J."/>
            <person name="Nusbaum C."/>
            <person name="Birren B."/>
        </authorList>
    </citation>
    <scope>NUCLEOTIDE SEQUENCE [LARGE SCALE GENOMIC DNA]</scope>
    <source>
        <strain evidence="9 10">CBS 617.96</strain>
    </source>
</reference>
<dbReference type="PANTHER" id="PTHR47171:SF3">
    <property type="entry name" value="FARA-RELATED"/>
    <property type="match status" value="1"/>
</dbReference>
<comment type="caution">
    <text evidence="9">The sequence shown here is derived from an EMBL/GenBank/DDBJ whole genome shotgun (WGS) entry which is preliminary data.</text>
</comment>
<dbReference type="Gene3D" id="4.10.240.10">
    <property type="entry name" value="Zn(2)-C6 fungal-type DNA-binding domain"/>
    <property type="match status" value="1"/>
</dbReference>
<keyword evidence="5" id="KW-0804">Transcription</keyword>
<keyword evidence="1" id="KW-0479">Metal-binding</keyword>
<evidence type="ECO:0000256" key="5">
    <source>
        <dbReference type="ARBA" id="ARBA00023163"/>
    </source>
</evidence>
<dbReference type="RefSeq" id="XP_007724513.1">
    <property type="nucleotide sequence ID" value="XM_007726323.1"/>
</dbReference>
<accession>W9Y6P8</accession>
<dbReference type="GeneID" id="19160312"/>
<dbReference type="GO" id="GO:0003677">
    <property type="term" value="F:DNA binding"/>
    <property type="evidence" value="ECO:0007669"/>
    <property type="project" value="UniProtKB-KW"/>
</dbReference>
<dbReference type="GO" id="GO:0006351">
    <property type="term" value="P:DNA-templated transcription"/>
    <property type="evidence" value="ECO:0007669"/>
    <property type="project" value="InterPro"/>
</dbReference>
<feature type="region of interest" description="Disordered" evidence="7">
    <location>
        <begin position="49"/>
        <end position="100"/>
    </location>
</feature>
<proteinExistence type="predicted"/>
<evidence type="ECO:0000256" key="7">
    <source>
        <dbReference type="SAM" id="MobiDB-lite"/>
    </source>
</evidence>
<dbReference type="GO" id="GO:0008270">
    <property type="term" value="F:zinc ion binding"/>
    <property type="evidence" value="ECO:0007669"/>
    <property type="project" value="InterPro"/>
</dbReference>
<dbReference type="PROSITE" id="PS50048">
    <property type="entry name" value="ZN2_CY6_FUNGAL_2"/>
    <property type="match status" value="1"/>
</dbReference>
<keyword evidence="3" id="KW-0805">Transcription regulation</keyword>
<keyword evidence="4" id="KW-0238">DNA-binding</keyword>
<keyword evidence="2" id="KW-0862">Zinc</keyword>
<feature type="region of interest" description="Disordered" evidence="7">
    <location>
        <begin position="117"/>
        <end position="139"/>
    </location>
</feature>
<dbReference type="Pfam" id="PF04082">
    <property type="entry name" value="Fungal_trans"/>
    <property type="match status" value="1"/>
</dbReference>
<evidence type="ECO:0000256" key="3">
    <source>
        <dbReference type="ARBA" id="ARBA00023015"/>
    </source>
</evidence>
<keyword evidence="10" id="KW-1185">Reference proteome</keyword>
<feature type="compositionally biased region" description="Low complexity" evidence="7">
    <location>
        <begin position="117"/>
        <end position="133"/>
    </location>
</feature>
<protein>
    <recommendedName>
        <fullName evidence="8">Zn(2)-C6 fungal-type domain-containing protein</fullName>
    </recommendedName>
</protein>
<dbReference type="HOGENOM" id="CLU_006329_4_1_1"/>
<dbReference type="PROSITE" id="PS00463">
    <property type="entry name" value="ZN2_CY6_FUNGAL_1"/>
    <property type="match status" value="1"/>
</dbReference>
<dbReference type="AlphaFoldDB" id="W9Y6P8"/>
<dbReference type="eggNOG" id="ENOG502SMJ2">
    <property type="taxonomic scope" value="Eukaryota"/>
</dbReference>
<dbReference type="InterPro" id="IPR007219">
    <property type="entry name" value="XnlR_reg_dom"/>
</dbReference>
<dbReference type="InterPro" id="IPR001138">
    <property type="entry name" value="Zn2Cys6_DnaBD"/>
</dbReference>
<evidence type="ECO:0000256" key="1">
    <source>
        <dbReference type="ARBA" id="ARBA00022723"/>
    </source>
</evidence>
<dbReference type="PANTHER" id="PTHR47171">
    <property type="entry name" value="FARA-RELATED"/>
    <property type="match status" value="1"/>
</dbReference>
<dbReference type="CDD" id="cd12148">
    <property type="entry name" value="fungal_TF_MHR"/>
    <property type="match status" value="1"/>
</dbReference>
<name>W9Y6P8_9EURO</name>
<evidence type="ECO:0000313" key="9">
    <source>
        <dbReference type="EMBL" id="EXJ88507.1"/>
    </source>
</evidence>
<feature type="compositionally biased region" description="Polar residues" evidence="7">
    <location>
        <begin position="79"/>
        <end position="93"/>
    </location>
</feature>
<keyword evidence="6" id="KW-0539">Nucleus</keyword>
<evidence type="ECO:0000313" key="10">
    <source>
        <dbReference type="Proteomes" id="UP000019484"/>
    </source>
</evidence>
<dbReference type="SMART" id="SM00066">
    <property type="entry name" value="GAL4"/>
    <property type="match status" value="1"/>
</dbReference>
<dbReference type="Proteomes" id="UP000019484">
    <property type="component" value="Unassembled WGS sequence"/>
</dbReference>
<evidence type="ECO:0000259" key="8">
    <source>
        <dbReference type="PROSITE" id="PS50048"/>
    </source>
</evidence>
<sequence length="702" mass="78945">MQRPRRLQMHSCDACRRRKIRCDSVSKEPCSACVKAGVACRFAVGWRRRKRQQTPPPFADTPSITSHDINDDNLAPRSGRNQRVNDTSKTALSPSLEHHQQQRLHYIHESPLTLSDQAHAAPSSAASSAPAQAENLASIPNPSFPATEVTTSLALAQTSLFRFFREGISSSSYHWEVFDQTDRVRVVYVGTHISNMTHLIKLDRPASPTFLIYPYPQIHAPLAWKPESEGTSTSGNILCDVMSFPAKDIRDDFIEAFFTKIHPYFPVMDEAEFRTRYADPNNQPPLLLFHAVLLAGAHVSEHPRVIQARHVVKAVLFSRAKQVFDMRHENDRLHLVQAALLFTLHLQNGDTASANSWFWLGVACRIAIGLGMHRNILHDPPNPDRMPLADRRLWRRTWWTLFQAETMSALEHGRPPMIRLEDFDQDRLTMEDLIESDGAINTKIDLEYCVRNIELCYIALEVMSLSAPRSAARQHNFDVSTSNLTSRLASWMLKESNASDGKSLNDSFCGLNLRLHYNMVVIHLYRVITDRPMLSGGRQFEEAMKISTSAATTIISTLETIHAKKMMAQCHFPAVTALTAAAIQAAKELQRAVDDGNPMLAISEWHLLDRVCTVAQHLSEFWPNAEGVGKVFRSLFDKFTGVLNAGMQWNNNNHVDPVNGTELAGTDMNWADILGSSLWMHSGQGVQEGDEEWEASLFALAK</sequence>
<gene>
    <name evidence="9" type="ORF">A1O1_05437</name>
</gene>
<dbReference type="EMBL" id="AMWN01000004">
    <property type="protein sequence ID" value="EXJ88507.1"/>
    <property type="molecule type" value="Genomic_DNA"/>
</dbReference>